<gene>
    <name evidence="10" type="ORF">MUN76_05865</name>
</gene>
<comment type="subcellular location">
    <subcellularLocation>
        <location evidence="1">Cell inner membrane</location>
        <topology evidence="1">Multi-pass membrane protein</topology>
    </subcellularLocation>
    <subcellularLocation>
        <location evidence="8">Cell membrane</location>
        <topology evidence="8">Multi-pass membrane protein</topology>
    </subcellularLocation>
</comment>
<feature type="transmembrane region" description="Helical" evidence="8">
    <location>
        <begin position="231"/>
        <end position="251"/>
    </location>
</feature>
<keyword evidence="2 8" id="KW-0813">Transport</keyword>
<dbReference type="EMBL" id="CP095043">
    <property type="protein sequence ID" value="UOQ61494.1"/>
    <property type="molecule type" value="Genomic_DNA"/>
</dbReference>
<dbReference type="SUPFAM" id="SSF161098">
    <property type="entry name" value="MetI-like"/>
    <property type="match status" value="1"/>
</dbReference>
<evidence type="ECO:0000256" key="8">
    <source>
        <dbReference type="RuleBase" id="RU363032"/>
    </source>
</evidence>
<name>A0ABY4FZC8_9MICO</name>
<evidence type="ECO:0000256" key="6">
    <source>
        <dbReference type="ARBA" id="ARBA00022989"/>
    </source>
</evidence>
<dbReference type="CDD" id="cd06261">
    <property type="entry name" value="TM_PBP2"/>
    <property type="match status" value="1"/>
</dbReference>
<dbReference type="InterPro" id="IPR035906">
    <property type="entry name" value="MetI-like_sf"/>
</dbReference>
<dbReference type="PANTHER" id="PTHR43357">
    <property type="entry name" value="INNER MEMBRANE ABC TRANSPORTER PERMEASE PROTEIN YDCV"/>
    <property type="match status" value="1"/>
</dbReference>
<keyword evidence="3" id="KW-1003">Cell membrane</keyword>
<reference evidence="10 11" key="1">
    <citation type="submission" date="2022-04" db="EMBL/GenBank/DDBJ databases">
        <title>Leucobacter sp. isolated from rhizosphere of onion.</title>
        <authorList>
            <person name="Won M."/>
            <person name="Lee C.-M."/>
            <person name="Woen H.-Y."/>
            <person name="Kwon S.-W."/>
        </authorList>
    </citation>
    <scope>NUCLEOTIDE SEQUENCE [LARGE SCALE GENOMIC DNA]</scope>
    <source>
        <strain evidence="10 11">H25R-14</strain>
    </source>
</reference>
<dbReference type="Proteomes" id="UP000831775">
    <property type="component" value="Chromosome"/>
</dbReference>
<keyword evidence="7 8" id="KW-0472">Membrane</keyword>
<sequence length="266" mass="28706">MRTPRWITTAAFVIAGFMVLPTLVVIPLSFTTRTVLSWPPSGFDLRWYEEILTDRAWQSALVTSLQTGVLTAVCATVLGTGIALSLSRGRYIGRRFFTIAVLAPMIVPTVILAIGAFFVFSSWGFRGSVVALAAAHTVIALPLVIVSVLNSLSQFDRTLELAGYSLGAHPVRVFFTVTLPNLLPGVLAGAMFAFIISWDEVVISLFLSSPRVRTLPVLIFSQISSGVEPSVAAAASLLMAVTLILLIGTRIPAMLGRKRKRLHAHS</sequence>
<dbReference type="Gene3D" id="1.10.3720.10">
    <property type="entry name" value="MetI-like"/>
    <property type="match status" value="1"/>
</dbReference>
<feature type="transmembrane region" description="Helical" evidence="8">
    <location>
        <begin position="96"/>
        <end position="123"/>
    </location>
</feature>
<evidence type="ECO:0000256" key="5">
    <source>
        <dbReference type="ARBA" id="ARBA00022692"/>
    </source>
</evidence>
<evidence type="ECO:0000256" key="4">
    <source>
        <dbReference type="ARBA" id="ARBA00022519"/>
    </source>
</evidence>
<keyword evidence="4" id="KW-0997">Cell inner membrane</keyword>
<feature type="transmembrane region" description="Helical" evidence="8">
    <location>
        <begin position="12"/>
        <end position="36"/>
    </location>
</feature>
<evidence type="ECO:0000256" key="7">
    <source>
        <dbReference type="ARBA" id="ARBA00023136"/>
    </source>
</evidence>
<feature type="transmembrane region" description="Helical" evidence="8">
    <location>
        <begin position="173"/>
        <end position="198"/>
    </location>
</feature>
<proteinExistence type="inferred from homology"/>
<evidence type="ECO:0000256" key="3">
    <source>
        <dbReference type="ARBA" id="ARBA00022475"/>
    </source>
</evidence>
<organism evidence="10 11">
    <name type="scientific">Leucobacter rhizosphaerae</name>
    <dbReference type="NCBI Taxonomy" id="2932245"/>
    <lineage>
        <taxon>Bacteria</taxon>
        <taxon>Bacillati</taxon>
        <taxon>Actinomycetota</taxon>
        <taxon>Actinomycetes</taxon>
        <taxon>Micrococcales</taxon>
        <taxon>Microbacteriaceae</taxon>
        <taxon>Leucobacter</taxon>
    </lineage>
</organism>
<evidence type="ECO:0000313" key="11">
    <source>
        <dbReference type="Proteomes" id="UP000831775"/>
    </source>
</evidence>
<dbReference type="PROSITE" id="PS50928">
    <property type="entry name" value="ABC_TM1"/>
    <property type="match status" value="1"/>
</dbReference>
<keyword evidence="5 8" id="KW-0812">Transmembrane</keyword>
<dbReference type="Pfam" id="PF00528">
    <property type="entry name" value="BPD_transp_1"/>
    <property type="match status" value="1"/>
</dbReference>
<evidence type="ECO:0000256" key="1">
    <source>
        <dbReference type="ARBA" id="ARBA00004429"/>
    </source>
</evidence>
<keyword evidence="11" id="KW-1185">Reference proteome</keyword>
<dbReference type="RefSeq" id="WP_244688000.1">
    <property type="nucleotide sequence ID" value="NZ_CP095043.1"/>
</dbReference>
<evidence type="ECO:0000313" key="10">
    <source>
        <dbReference type="EMBL" id="UOQ61494.1"/>
    </source>
</evidence>
<feature type="domain" description="ABC transmembrane type-1" evidence="9">
    <location>
        <begin position="61"/>
        <end position="249"/>
    </location>
</feature>
<protein>
    <submittedName>
        <fullName evidence="10">ABC transporter permease</fullName>
    </submittedName>
</protein>
<feature type="transmembrane region" description="Helical" evidence="8">
    <location>
        <begin position="129"/>
        <end position="152"/>
    </location>
</feature>
<comment type="similarity">
    <text evidence="8">Belongs to the binding-protein-dependent transport system permease family.</text>
</comment>
<evidence type="ECO:0000256" key="2">
    <source>
        <dbReference type="ARBA" id="ARBA00022448"/>
    </source>
</evidence>
<accession>A0ABY4FZC8</accession>
<feature type="transmembrane region" description="Helical" evidence="8">
    <location>
        <begin position="56"/>
        <end position="84"/>
    </location>
</feature>
<keyword evidence="6 8" id="KW-1133">Transmembrane helix</keyword>
<evidence type="ECO:0000259" key="9">
    <source>
        <dbReference type="PROSITE" id="PS50928"/>
    </source>
</evidence>
<dbReference type="InterPro" id="IPR000515">
    <property type="entry name" value="MetI-like"/>
</dbReference>
<dbReference type="PANTHER" id="PTHR43357:SF4">
    <property type="entry name" value="INNER MEMBRANE ABC TRANSPORTER PERMEASE PROTEIN YDCV"/>
    <property type="match status" value="1"/>
</dbReference>